<dbReference type="InterPro" id="IPR032675">
    <property type="entry name" value="LRR_dom_sf"/>
</dbReference>
<keyword evidence="2" id="KW-0677">Repeat</keyword>
<dbReference type="Gene3D" id="3.80.10.10">
    <property type="entry name" value="Ribonuclease Inhibitor"/>
    <property type="match status" value="2"/>
</dbReference>
<evidence type="ECO:0000313" key="4">
    <source>
        <dbReference type="Proteomes" id="UP000051952"/>
    </source>
</evidence>
<reference evidence="4" key="1">
    <citation type="submission" date="2015-09" db="EMBL/GenBank/DDBJ databases">
        <authorList>
            <consortium name="Pathogen Informatics"/>
        </authorList>
    </citation>
    <scope>NUCLEOTIDE SEQUENCE [LARGE SCALE GENOMIC DNA]</scope>
    <source>
        <strain evidence="4">Lake Konstanz</strain>
    </source>
</reference>
<evidence type="ECO:0000256" key="2">
    <source>
        <dbReference type="ARBA" id="ARBA00022737"/>
    </source>
</evidence>
<protein>
    <recommendedName>
        <fullName evidence="5">Leucine-rich repeat protein</fullName>
    </recommendedName>
</protein>
<dbReference type="PANTHER" id="PTHR24366">
    <property type="entry name" value="IG(IMMUNOGLOBULIN) AND LRR(LEUCINE RICH REPEAT) DOMAINS"/>
    <property type="match status" value="1"/>
</dbReference>
<dbReference type="InterPro" id="IPR003591">
    <property type="entry name" value="Leu-rich_rpt_typical-subtyp"/>
</dbReference>
<evidence type="ECO:0000313" key="3">
    <source>
        <dbReference type="EMBL" id="CUG87414.1"/>
    </source>
</evidence>
<dbReference type="PROSITE" id="PS51450">
    <property type="entry name" value="LRR"/>
    <property type="match status" value="1"/>
</dbReference>
<dbReference type="SMART" id="SM00369">
    <property type="entry name" value="LRR_TYP"/>
    <property type="match status" value="3"/>
</dbReference>
<evidence type="ECO:0000256" key="1">
    <source>
        <dbReference type="ARBA" id="ARBA00022614"/>
    </source>
</evidence>
<keyword evidence="4" id="KW-1185">Reference proteome</keyword>
<dbReference type="SUPFAM" id="SSF52058">
    <property type="entry name" value="L domain-like"/>
    <property type="match status" value="1"/>
</dbReference>
<organism evidence="3 4">
    <name type="scientific">Bodo saltans</name>
    <name type="common">Flagellated protozoan</name>
    <dbReference type="NCBI Taxonomy" id="75058"/>
    <lineage>
        <taxon>Eukaryota</taxon>
        <taxon>Discoba</taxon>
        <taxon>Euglenozoa</taxon>
        <taxon>Kinetoplastea</taxon>
        <taxon>Metakinetoplastina</taxon>
        <taxon>Eubodonida</taxon>
        <taxon>Bodonidae</taxon>
        <taxon>Bodo</taxon>
    </lineage>
</organism>
<dbReference type="AlphaFoldDB" id="A0A0S4J7N3"/>
<dbReference type="VEuPathDB" id="TriTrypDB:BSAL_09950"/>
<dbReference type="InterPro" id="IPR001611">
    <property type="entry name" value="Leu-rich_rpt"/>
</dbReference>
<dbReference type="PANTHER" id="PTHR24366:SF171">
    <property type="entry name" value="LEUCINE RICH REPEAT NEURONAL 4"/>
    <property type="match status" value="1"/>
</dbReference>
<gene>
    <name evidence="3" type="ORF">BSAL_09950</name>
</gene>
<accession>A0A0S4J7N3</accession>
<dbReference type="OrthoDB" id="2015831at2759"/>
<evidence type="ECO:0008006" key="5">
    <source>
        <dbReference type="Google" id="ProtNLM"/>
    </source>
</evidence>
<sequence length="582" mass="64893">MTVASIPAHLLPDDSDYRIDIGKRKKYAMIVSRPAPPPPQQVQEDVERLRGEILIPCLVRTTTASREGCLPNPARYEVCSSTHTLRIEQLATTRDLSTLLWDHDDDAGATRQPLVPILQQPPISNDAPLAIFGGSAESPSSSAVVPRKTHQRRNTLLKSDVLSILPRLEALTTVVIRNNFCLEALPLEALHQMRFLKHLDLSYNAIHDVPSVLFLKPSLNTRTGTTAAFPDLLELHLDNNQIAWLPKELFTTMPRLKRLTLNNNLLAGMPSTLGNHCVPGAALSEVSLHNNTFSPEAEDLLEIEHCAAHYDVMMAKVEEHVELIAAGGPLSREREIEWRLRLQRMPLRKKQFTSATSCQVYAEGTRVLLDLLRREDAWKAAKEGWSSTTPSAESFYKGPVGWDLEVVRCNMCQTELHPHWHRYRTARAALLRGQEVAALGPRYRPPTADHDFSFFMDGDAPVLRPKFELHGEDAVGKAPWERDEELLWMLGESLNGGCLGPNAERVLGVARNTLESTCPPFCSVNYVDVARNKDVPLLYFICGSAMCQSALAEMSVDGNAAQNFSCVDYSKLDPSDDDDMDE</sequence>
<dbReference type="Proteomes" id="UP000051952">
    <property type="component" value="Unassembled WGS sequence"/>
</dbReference>
<keyword evidence="1" id="KW-0433">Leucine-rich repeat</keyword>
<name>A0A0S4J7N3_BODSA</name>
<dbReference type="EMBL" id="CYKH01001509">
    <property type="protein sequence ID" value="CUG87414.1"/>
    <property type="molecule type" value="Genomic_DNA"/>
</dbReference>
<proteinExistence type="predicted"/>